<reference evidence="3" key="1">
    <citation type="submission" date="2020-11" db="EMBL/GenBank/DDBJ databases">
        <title>Complete genome of Bacillus amyloliguefaciens BZR 277.</title>
        <authorList>
            <person name="Asaturova A."/>
            <person name="Dubyaga V.M."/>
        </authorList>
    </citation>
    <scope>NUCLEOTIDE SEQUENCE</scope>
    <source>
        <strain evidence="3">BZR 277</strain>
    </source>
</reference>
<accession>A0A7S9EJ20</accession>
<feature type="signal peptide" evidence="1">
    <location>
        <begin position="1"/>
        <end position="20"/>
    </location>
</feature>
<dbReference type="RefSeq" id="WP_025854049.1">
    <property type="nucleotide sequence ID" value="NZ_BPWC01000003.1"/>
</dbReference>
<sequence length="143" mass="16214">MKKKLIMILAALVIALTSFTAVDLANNKAQAKDWKKTGGLWTEYWHSGSFKNYTYTPVFHPYYKGKVSGFLTANGSGSGKIQAVLQQKTSKGWKNVKTFYAKKKGKTSMYYNKASKSYSASYRFKLTNTGTKKTVNYKFMSMY</sequence>
<protein>
    <submittedName>
        <fullName evidence="2">Uncharacterized protein</fullName>
    </submittedName>
</protein>
<evidence type="ECO:0000313" key="3">
    <source>
        <dbReference type="EMBL" id="QPG21583.1"/>
    </source>
</evidence>
<proteinExistence type="predicted"/>
<dbReference type="EMBL" id="CP064845">
    <property type="protein sequence ID" value="QPG21583.1"/>
    <property type="molecule type" value="Genomic_DNA"/>
</dbReference>
<keyword evidence="1" id="KW-0732">Signal</keyword>
<evidence type="ECO:0000313" key="2">
    <source>
        <dbReference type="EMBL" id="QPG16900.1"/>
    </source>
</evidence>
<organism evidence="2">
    <name type="scientific">Bacillus velezensis</name>
    <dbReference type="NCBI Taxonomy" id="492670"/>
    <lineage>
        <taxon>Bacteria</taxon>
        <taxon>Bacillati</taxon>
        <taxon>Bacillota</taxon>
        <taxon>Bacilli</taxon>
        <taxon>Bacillales</taxon>
        <taxon>Bacillaceae</taxon>
        <taxon>Bacillus</taxon>
        <taxon>Bacillus amyloliquefaciens group</taxon>
    </lineage>
</organism>
<gene>
    <name evidence="3" type="ORF">IXY24_18705</name>
    <name evidence="2" type="ORF">IXY25_12820</name>
</gene>
<evidence type="ECO:0000256" key="1">
    <source>
        <dbReference type="SAM" id="SignalP"/>
    </source>
</evidence>
<dbReference type="AlphaFoldDB" id="A0A7S9EJ20"/>
<feature type="chain" id="PRO_5042754851" evidence="1">
    <location>
        <begin position="21"/>
        <end position="143"/>
    </location>
</feature>
<name>A0A7S9EJ20_BACVE</name>
<reference evidence="2" key="2">
    <citation type="submission" date="2020-11" db="EMBL/GenBank/DDBJ databases">
        <title>Complete genome of Bacillus siamensis BZR 86.</title>
        <authorList>
            <person name="Asaturova A.M."/>
            <person name="Dubyaga V.M."/>
        </authorList>
    </citation>
    <scope>NUCLEOTIDE SEQUENCE</scope>
    <source>
        <strain evidence="2">BZR 86</strain>
    </source>
</reference>
<dbReference type="EMBL" id="CP064846">
    <property type="protein sequence ID" value="QPG16900.1"/>
    <property type="molecule type" value="Genomic_DNA"/>
</dbReference>